<organism evidence="1 2">
    <name type="scientific">Blastomyces gilchristii (strain SLH14081)</name>
    <name type="common">Blastomyces dermatitidis</name>
    <dbReference type="NCBI Taxonomy" id="559298"/>
    <lineage>
        <taxon>Eukaryota</taxon>
        <taxon>Fungi</taxon>
        <taxon>Dikarya</taxon>
        <taxon>Ascomycota</taxon>
        <taxon>Pezizomycotina</taxon>
        <taxon>Eurotiomycetes</taxon>
        <taxon>Eurotiomycetidae</taxon>
        <taxon>Onygenales</taxon>
        <taxon>Ajellomycetaceae</taxon>
        <taxon>Blastomyces</taxon>
    </lineage>
</organism>
<dbReference type="EMBL" id="GG657452">
    <property type="protein sequence ID" value="OAT07402.1"/>
    <property type="molecule type" value="Genomic_DNA"/>
</dbReference>
<name>A0A179ULX1_BLAGS</name>
<dbReference type="RefSeq" id="XP_031577759.1">
    <property type="nucleotide sequence ID" value="XM_031724704.1"/>
</dbReference>
<dbReference type="OrthoDB" id="10469033at2759"/>
<reference evidence="2" key="1">
    <citation type="journal article" date="2015" name="PLoS Genet.">
        <title>The dynamic genome and transcriptome of the human fungal pathogen Blastomyces and close relative Emmonsia.</title>
        <authorList>
            <person name="Munoz J.F."/>
            <person name="Gauthier G.M."/>
            <person name="Desjardins C.A."/>
            <person name="Gallo J.E."/>
            <person name="Holder J."/>
            <person name="Sullivan T.D."/>
            <person name="Marty A.J."/>
            <person name="Carmen J.C."/>
            <person name="Chen Z."/>
            <person name="Ding L."/>
            <person name="Gujja S."/>
            <person name="Magrini V."/>
            <person name="Misas E."/>
            <person name="Mitreva M."/>
            <person name="Priest M."/>
            <person name="Saif S."/>
            <person name="Whiston E.A."/>
            <person name="Young S."/>
            <person name="Zeng Q."/>
            <person name="Goldman W.E."/>
            <person name="Mardis E.R."/>
            <person name="Taylor J.W."/>
            <person name="McEwen J.G."/>
            <person name="Clay O.K."/>
            <person name="Klein B.S."/>
            <person name="Cuomo C.A."/>
        </authorList>
    </citation>
    <scope>NUCLEOTIDE SEQUENCE [LARGE SCALE GENOMIC DNA]</scope>
    <source>
        <strain evidence="2">SLH14081</strain>
    </source>
</reference>
<keyword evidence="2" id="KW-1185">Reference proteome</keyword>
<dbReference type="AlphaFoldDB" id="A0A179ULX1"/>
<gene>
    <name evidence="1" type="ORF">BDBG_16833</name>
</gene>
<sequence length="204" mass="23185">MEAHTTRGTVQMEMIYPTACKTIQQRSSVCQLTPPPPNDCCLAVDPCLKREHLFPTQNGGFEKQGRRVGKEKRDGYYSLSTLYGVRREELHAGDDGSNNVHCWSGRTVGKARQNHSSMYVQYMLAPYWPCSMGMKSMLQTPVHWGLETSTKRIGQMQEITSYWADHITFPSEDAFQGRVISQSTGFSLKFGLSWPRSHPLELFD</sequence>
<proteinExistence type="predicted"/>
<evidence type="ECO:0000313" key="2">
    <source>
        <dbReference type="Proteomes" id="UP000002038"/>
    </source>
</evidence>
<evidence type="ECO:0000313" key="1">
    <source>
        <dbReference type="EMBL" id="OAT07402.1"/>
    </source>
</evidence>
<accession>A0A179ULX1</accession>
<dbReference type="VEuPathDB" id="FungiDB:BDBG_16833"/>
<dbReference type="GeneID" id="8505685"/>
<dbReference type="KEGG" id="bgh:BDBG_16833"/>
<protein>
    <submittedName>
        <fullName evidence="1">Uncharacterized protein</fullName>
    </submittedName>
</protein>
<dbReference type="Proteomes" id="UP000002038">
    <property type="component" value="Unassembled WGS sequence"/>
</dbReference>